<dbReference type="PANTHER" id="PTHR43767:SF1">
    <property type="entry name" value="NONRIBOSOMAL PEPTIDE SYNTHASE PES1 (EUROFUNG)-RELATED"/>
    <property type="match status" value="1"/>
</dbReference>
<accession>A0ABV7UKG0</accession>
<sequence length="118" mass="13009">MPPNGFLHYSDRIKDLIIASGYNIAPADVESVIRQHPGVQDVTVVGWPSTYRGETVKAFVVSHPAAREALSGGDIIDFCRARIAPFKAPTLVEFLPELPRNVMGKTPRRLLRTRAGQD</sequence>
<dbReference type="Gene3D" id="3.30.300.30">
    <property type="match status" value="1"/>
</dbReference>
<dbReference type="InterPro" id="IPR025110">
    <property type="entry name" value="AMP-bd_C"/>
</dbReference>
<dbReference type="InterPro" id="IPR050237">
    <property type="entry name" value="ATP-dep_AMP-bd_enzyme"/>
</dbReference>
<reference evidence="3" key="1">
    <citation type="journal article" date="2019" name="Int. J. Syst. Evol. Microbiol.">
        <title>The Global Catalogue of Microorganisms (GCM) 10K type strain sequencing project: providing services to taxonomists for standard genome sequencing and annotation.</title>
        <authorList>
            <consortium name="The Broad Institute Genomics Platform"/>
            <consortium name="The Broad Institute Genome Sequencing Center for Infectious Disease"/>
            <person name="Wu L."/>
            <person name="Ma J."/>
        </authorList>
    </citation>
    <scope>NUCLEOTIDE SEQUENCE [LARGE SCALE GENOMIC DNA]</scope>
    <source>
        <strain evidence="3">KCTC 42282</strain>
    </source>
</reference>
<evidence type="ECO:0000313" key="2">
    <source>
        <dbReference type="EMBL" id="MFC3638930.1"/>
    </source>
</evidence>
<organism evidence="2 3">
    <name type="scientific">Camelimonas fluminis</name>
    <dbReference type="NCBI Taxonomy" id="1576911"/>
    <lineage>
        <taxon>Bacteria</taxon>
        <taxon>Pseudomonadati</taxon>
        <taxon>Pseudomonadota</taxon>
        <taxon>Alphaproteobacteria</taxon>
        <taxon>Hyphomicrobiales</taxon>
        <taxon>Chelatococcaceae</taxon>
        <taxon>Camelimonas</taxon>
    </lineage>
</organism>
<dbReference type="RefSeq" id="WP_191320293.1">
    <property type="nucleotide sequence ID" value="NZ_JBHRYC010000082.1"/>
</dbReference>
<comment type="caution">
    <text evidence="2">The sequence shown here is derived from an EMBL/GenBank/DDBJ whole genome shotgun (WGS) entry which is preliminary data.</text>
</comment>
<proteinExistence type="predicted"/>
<gene>
    <name evidence="2" type="ORF">ACFONL_16440</name>
</gene>
<feature type="domain" description="AMP-binding enzyme C-terminal" evidence="1">
    <location>
        <begin position="29"/>
        <end position="105"/>
    </location>
</feature>
<protein>
    <recommendedName>
        <fullName evidence="1">AMP-binding enzyme C-terminal domain-containing protein</fullName>
    </recommendedName>
</protein>
<evidence type="ECO:0000313" key="3">
    <source>
        <dbReference type="Proteomes" id="UP001595704"/>
    </source>
</evidence>
<dbReference type="SUPFAM" id="SSF56801">
    <property type="entry name" value="Acetyl-CoA synthetase-like"/>
    <property type="match status" value="1"/>
</dbReference>
<dbReference type="Proteomes" id="UP001595704">
    <property type="component" value="Unassembled WGS sequence"/>
</dbReference>
<keyword evidence="3" id="KW-1185">Reference proteome</keyword>
<evidence type="ECO:0000259" key="1">
    <source>
        <dbReference type="Pfam" id="PF13193"/>
    </source>
</evidence>
<dbReference type="Pfam" id="PF13193">
    <property type="entry name" value="AMP-binding_C"/>
    <property type="match status" value="1"/>
</dbReference>
<dbReference type="InterPro" id="IPR045851">
    <property type="entry name" value="AMP-bd_C_sf"/>
</dbReference>
<dbReference type="PANTHER" id="PTHR43767">
    <property type="entry name" value="LONG-CHAIN-FATTY-ACID--COA LIGASE"/>
    <property type="match status" value="1"/>
</dbReference>
<name>A0ABV7UKG0_9HYPH</name>
<dbReference type="EMBL" id="JBHRYC010000082">
    <property type="protein sequence ID" value="MFC3638930.1"/>
    <property type="molecule type" value="Genomic_DNA"/>
</dbReference>